<accession>A0A8I6YGH2</accession>
<keyword evidence="1" id="KW-0812">Transmembrane</keyword>
<dbReference type="Gramene" id="HORVU.MOREX.r3.7HG0641900.1">
    <property type="protein sequence ID" value="HORVU.MOREX.r3.7HG0641900.1.CDS1"/>
    <property type="gene ID" value="HORVU.MOREX.r3.7HG0641900"/>
</dbReference>
<feature type="transmembrane region" description="Helical" evidence="1">
    <location>
        <begin position="29"/>
        <end position="50"/>
    </location>
</feature>
<evidence type="ECO:0000313" key="3">
    <source>
        <dbReference type="Proteomes" id="UP000011116"/>
    </source>
</evidence>
<reference evidence="2" key="2">
    <citation type="submission" date="2020-10" db="EMBL/GenBank/DDBJ databases">
        <authorList>
            <person name="Scholz U."/>
            <person name="Mascher M."/>
            <person name="Fiebig A."/>
        </authorList>
    </citation>
    <scope>NUCLEOTIDE SEQUENCE [LARGE SCALE GENOMIC DNA]</scope>
    <source>
        <strain evidence="2">cv. Morex</strain>
    </source>
</reference>
<reference evidence="2" key="3">
    <citation type="submission" date="2022-01" db="UniProtKB">
        <authorList>
            <consortium name="EnsemblPlants"/>
        </authorList>
    </citation>
    <scope>IDENTIFICATION</scope>
    <source>
        <strain evidence="2">subsp. vulgare</strain>
    </source>
</reference>
<proteinExistence type="predicted"/>
<dbReference type="EnsemblPlants" id="HORVU.MOREX.r3.7HG0641900.1">
    <property type="protein sequence ID" value="HORVU.MOREX.r3.7HG0641900.1.CDS1"/>
    <property type="gene ID" value="HORVU.MOREX.r3.7HG0641900"/>
</dbReference>
<dbReference type="PANTHER" id="PTHR36480:SF10">
    <property type="entry name" value="LATE EMBRYOGENESIS ABUNDANT PROTEIN LEA-2 SUBGROUP DOMAIN-CONTAINING PROTEIN"/>
    <property type="match status" value="1"/>
</dbReference>
<dbReference type="PANTHER" id="PTHR36480">
    <property type="entry name" value="OS06G0118900 PROTEIN-RELATED"/>
    <property type="match status" value="1"/>
</dbReference>
<keyword evidence="1" id="KW-0472">Membrane</keyword>
<dbReference type="Proteomes" id="UP000011116">
    <property type="component" value="Chromosome 7H"/>
</dbReference>
<evidence type="ECO:0000256" key="1">
    <source>
        <dbReference type="SAM" id="Phobius"/>
    </source>
</evidence>
<name>A0A8I6YGH2_HORVV</name>
<keyword evidence="1" id="KW-1133">Transmembrane helix</keyword>
<protein>
    <submittedName>
        <fullName evidence="2">Uncharacterized protein</fullName>
    </submittedName>
</protein>
<dbReference type="AlphaFoldDB" id="A0A8I6YGH2"/>
<sequence>MCVPPGKDDDVHYGDEKTPFHRCLDTTRYAVAAAVTVLIASVIVYAVAVVPRPREPSLWIVGGVVSVQRSNNLTGRFNATVGGDSLTFRYAVRAVNPSSRVRVYFTDTIAMLDSTKSSGEVLSFLTLRLPDVALEHNSVVNAEVETQTAVTTPDQGYYFKLLANGSIDGATMVLTGARTVENYSGHNKTDVPAVYYCSPLTVGRASAVDVRCTYQNKPSST</sequence>
<reference evidence="3" key="1">
    <citation type="journal article" date="2012" name="Nature">
        <title>A physical, genetic and functional sequence assembly of the barley genome.</title>
        <authorList>
            <consortium name="The International Barley Genome Sequencing Consortium"/>
            <person name="Mayer K.F."/>
            <person name="Waugh R."/>
            <person name="Brown J.W."/>
            <person name="Schulman A."/>
            <person name="Langridge P."/>
            <person name="Platzer M."/>
            <person name="Fincher G.B."/>
            <person name="Muehlbauer G.J."/>
            <person name="Sato K."/>
            <person name="Close T.J."/>
            <person name="Wise R.P."/>
            <person name="Stein N."/>
        </authorList>
    </citation>
    <scope>NUCLEOTIDE SEQUENCE [LARGE SCALE GENOMIC DNA]</scope>
    <source>
        <strain evidence="3">cv. Morex</strain>
    </source>
</reference>
<dbReference type="SMR" id="A0A8I6YGH2"/>
<dbReference type="Gramene" id="HORVU.MOREX.r2.7HG0533340.1">
    <property type="protein sequence ID" value="HORVU.MOREX.r2.7HG0533340.1.CDS.1"/>
    <property type="gene ID" value="HORVU.MOREX.r2.7HG0533340"/>
</dbReference>
<keyword evidence="3" id="KW-1185">Reference proteome</keyword>
<evidence type="ECO:0000313" key="2">
    <source>
        <dbReference type="EnsemblPlants" id="HORVU.MOREX.r3.7HG0641900.1.CDS1"/>
    </source>
</evidence>
<organism evidence="2 3">
    <name type="scientific">Hordeum vulgare subsp. vulgare</name>
    <name type="common">Domesticated barley</name>
    <dbReference type="NCBI Taxonomy" id="112509"/>
    <lineage>
        <taxon>Eukaryota</taxon>
        <taxon>Viridiplantae</taxon>
        <taxon>Streptophyta</taxon>
        <taxon>Embryophyta</taxon>
        <taxon>Tracheophyta</taxon>
        <taxon>Spermatophyta</taxon>
        <taxon>Magnoliopsida</taxon>
        <taxon>Liliopsida</taxon>
        <taxon>Poales</taxon>
        <taxon>Poaceae</taxon>
        <taxon>BOP clade</taxon>
        <taxon>Pooideae</taxon>
        <taxon>Triticodae</taxon>
        <taxon>Triticeae</taxon>
        <taxon>Hordeinae</taxon>
        <taxon>Hordeum</taxon>
    </lineage>
</organism>